<dbReference type="InterPro" id="IPR001789">
    <property type="entry name" value="Sig_transdc_resp-reg_receiver"/>
</dbReference>
<dbReference type="eggNOG" id="COG0784">
    <property type="taxonomic scope" value="Bacteria"/>
</dbReference>
<dbReference type="InterPro" id="IPR011006">
    <property type="entry name" value="CheY-like_superfamily"/>
</dbReference>
<dbReference type="InterPro" id="IPR036890">
    <property type="entry name" value="HATPase_C_sf"/>
</dbReference>
<proteinExistence type="predicted"/>
<dbReference type="STRING" id="156889.Mmc1_2393"/>
<evidence type="ECO:0000256" key="3">
    <source>
        <dbReference type="ARBA" id="ARBA00022553"/>
    </source>
</evidence>
<dbReference type="CDD" id="cd16922">
    <property type="entry name" value="HATPase_EvgS-ArcB-TorS-like"/>
    <property type="match status" value="1"/>
</dbReference>
<evidence type="ECO:0000259" key="7">
    <source>
        <dbReference type="PROSITE" id="PS50110"/>
    </source>
</evidence>
<feature type="domain" description="Response regulatory" evidence="7">
    <location>
        <begin position="6"/>
        <end position="122"/>
    </location>
</feature>
<dbReference type="Gene3D" id="3.40.50.2300">
    <property type="match status" value="2"/>
</dbReference>
<name>A0LAA0_MAGMM</name>
<dbReference type="RefSeq" id="WP_011714013.1">
    <property type="nucleotide sequence ID" value="NC_008576.1"/>
</dbReference>
<dbReference type="InterPro" id="IPR005467">
    <property type="entry name" value="His_kinase_dom"/>
</dbReference>
<keyword evidence="8" id="KW-0418">Kinase</keyword>
<dbReference type="eggNOG" id="COG3437">
    <property type="taxonomic scope" value="Bacteria"/>
</dbReference>
<dbReference type="SUPFAM" id="SSF47384">
    <property type="entry name" value="Homodimeric domain of signal transducing histidine kinase"/>
    <property type="match status" value="1"/>
</dbReference>
<dbReference type="EMBL" id="CP000471">
    <property type="protein sequence ID" value="ABK44893.1"/>
    <property type="molecule type" value="Genomic_DNA"/>
</dbReference>
<reference evidence="9" key="1">
    <citation type="journal article" date="2009" name="Appl. Environ. Microbiol.">
        <title>Complete genome sequence of the chemolithoautotrophic marine magnetotactic coccus strain MC-1.</title>
        <authorList>
            <person name="Schubbe S."/>
            <person name="Williams T.J."/>
            <person name="Xie G."/>
            <person name="Kiss H.E."/>
            <person name="Brettin T.S."/>
            <person name="Martinez D."/>
            <person name="Ross C.A."/>
            <person name="Schuler D."/>
            <person name="Cox B.L."/>
            <person name="Nealson K.H."/>
            <person name="Bazylinski D.A."/>
        </authorList>
    </citation>
    <scope>NUCLEOTIDE SEQUENCE [LARGE SCALE GENOMIC DNA]</scope>
    <source>
        <strain evidence="9">ATCC BAA-1437 / JCM 17883 / MC-1</strain>
    </source>
</reference>
<dbReference type="PRINTS" id="PR00344">
    <property type="entry name" value="BCTRLSENSOR"/>
</dbReference>
<sequence length="518" mass="56824">MTRKDKILVVDDERATIDHLVAILNGDHALCVAKNGERALALVQSEPRPDLILLDIVMPEMDGYEVCRRLKADPQTCDIPVIFLTVKSSVEDEAYGLELGAVDYIAKPISPPIVKARIKIHLTAINESKMRLQKERAEAANQAKNAFLAMVSHEIRTPMNAIMGMNELLTLTQLTDKQQEYVATQKRAGEDLLILLDDVLDVCDMERGAFTLTLAPFYLADVVAVVQAVVGAQASAKGIGFNITCQSGLAEQLVGDRHRITQVLLNLCGNGVKFTHEGSVSMLLETHPKGVCFVVRDTGIGIGAGDQARIFDAFSQSDVSLTRRYGGLGLGLHITRQLVELMHGTLRLQSQQGQGTTFTVVIPFEQVSQPQQQPVVKAEPDPATMQALPRLSILVAEDAEDNALLLKHYFKESGHELTFARDGQEALTCYRQGAFDLILMDVQMPVMDGYAATRQIRCWEQEEGRATLPIVALTAHAMADAVAEAKAAGCTQFLSKPIQKRRLMEEINNIIQARSQGC</sequence>
<accession>A0LAA0</accession>
<dbReference type="SMART" id="SM00387">
    <property type="entry name" value="HATPase_c"/>
    <property type="match status" value="1"/>
</dbReference>
<dbReference type="SMART" id="SM00448">
    <property type="entry name" value="REC"/>
    <property type="match status" value="2"/>
</dbReference>
<evidence type="ECO:0000256" key="5">
    <source>
        <dbReference type="PROSITE-ProRule" id="PRU00169"/>
    </source>
</evidence>
<feature type="domain" description="Response regulatory" evidence="7">
    <location>
        <begin position="392"/>
        <end position="511"/>
    </location>
</feature>
<dbReference type="SUPFAM" id="SSF52172">
    <property type="entry name" value="CheY-like"/>
    <property type="match status" value="2"/>
</dbReference>
<dbReference type="PROSITE" id="PS50109">
    <property type="entry name" value="HIS_KIN"/>
    <property type="match status" value="1"/>
</dbReference>
<evidence type="ECO:0000256" key="4">
    <source>
        <dbReference type="ARBA" id="ARBA00023012"/>
    </source>
</evidence>
<dbReference type="HOGENOM" id="CLU_000445_114_15_5"/>
<organism evidence="8 9">
    <name type="scientific">Magnetococcus marinus (strain ATCC BAA-1437 / JCM 17883 / MC-1)</name>
    <dbReference type="NCBI Taxonomy" id="156889"/>
    <lineage>
        <taxon>Bacteria</taxon>
        <taxon>Pseudomonadati</taxon>
        <taxon>Pseudomonadota</taxon>
        <taxon>Magnetococcia</taxon>
        <taxon>Magnetococcales</taxon>
        <taxon>Magnetococcaceae</taxon>
        <taxon>Magnetococcus</taxon>
    </lineage>
</organism>
<dbReference type="PROSITE" id="PS50110">
    <property type="entry name" value="RESPONSE_REGULATORY"/>
    <property type="match status" value="2"/>
</dbReference>
<reference evidence="8 9" key="2">
    <citation type="journal article" date="2012" name="Int. J. Syst. Evol. Microbiol.">
        <title>Magnetococcus marinus gen. nov., sp. nov., a marine, magnetotactic bacterium that represents a novel lineage (Magnetococcaceae fam. nov.; Magnetococcales ord. nov.) at the base of the Alphaproteobacteria.</title>
        <authorList>
            <person name="Bazylinski D.A."/>
            <person name="Williams T.J."/>
            <person name="Lefevre C.T."/>
            <person name="Berg R.J."/>
            <person name="Zhang C.L."/>
            <person name="Bowser S.S."/>
            <person name="Dean A.J."/>
            <person name="Beveridge T.J."/>
        </authorList>
    </citation>
    <scope>NUCLEOTIDE SEQUENCE [LARGE SCALE GENOMIC DNA]</scope>
    <source>
        <strain evidence="9">ATCC BAA-1437 / JCM 17883 / MC-1</strain>
    </source>
</reference>
<dbReference type="eggNOG" id="COG0642">
    <property type="taxonomic scope" value="Bacteria"/>
</dbReference>
<keyword evidence="9" id="KW-1185">Reference proteome</keyword>
<evidence type="ECO:0000256" key="2">
    <source>
        <dbReference type="ARBA" id="ARBA00012438"/>
    </source>
</evidence>
<dbReference type="Pfam" id="PF00512">
    <property type="entry name" value="HisKA"/>
    <property type="match status" value="1"/>
</dbReference>
<dbReference type="CDD" id="cd00082">
    <property type="entry name" value="HisKA"/>
    <property type="match status" value="1"/>
</dbReference>
<dbReference type="Pfam" id="PF00072">
    <property type="entry name" value="Response_reg"/>
    <property type="match status" value="2"/>
</dbReference>
<gene>
    <name evidence="8" type="ordered locus">Mmc1_2393</name>
</gene>
<dbReference type="GO" id="GO:0000155">
    <property type="term" value="F:phosphorelay sensor kinase activity"/>
    <property type="evidence" value="ECO:0007669"/>
    <property type="project" value="InterPro"/>
</dbReference>
<dbReference type="AlphaFoldDB" id="A0LAA0"/>
<dbReference type="InterPro" id="IPR036097">
    <property type="entry name" value="HisK_dim/P_sf"/>
</dbReference>
<evidence type="ECO:0000259" key="6">
    <source>
        <dbReference type="PROSITE" id="PS50109"/>
    </source>
</evidence>
<evidence type="ECO:0000313" key="9">
    <source>
        <dbReference type="Proteomes" id="UP000002586"/>
    </source>
</evidence>
<dbReference type="SMART" id="SM00388">
    <property type="entry name" value="HisKA"/>
    <property type="match status" value="1"/>
</dbReference>
<dbReference type="PANTHER" id="PTHR45339">
    <property type="entry name" value="HYBRID SIGNAL TRANSDUCTION HISTIDINE KINASE J"/>
    <property type="match status" value="1"/>
</dbReference>
<dbReference type="Gene3D" id="1.10.287.130">
    <property type="match status" value="1"/>
</dbReference>
<dbReference type="InterPro" id="IPR004358">
    <property type="entry name" value="Sig_transdc_His_kin-like_C"/>
</dbReference>
<feature type="modified residue" description="4-aspartylphosphate" evidence="5">
    <location>
        <position position="441"/>
    </location>
</feature>
<feature type="modified residue" description="4-aspartylphosphate" evidence="5">
    <location>
        <position position="55"/>
    </location>
</feature>
<keyword evidence="4" id="KW-0902">Two-component regulatory system</keyword>
<dbReference type="SUPFAM" id="SSF55874">
    <property type="entry name" value="ATPase domain of HSP90 chaperone/DNA topoisomerase II/histidine kinase"/>
    <property type="match status" value="1"/>
</dbReference>
<dbReference type="PANTHER" id="PTHR45339:SF1">
    <property type="entry name" value="HYBRID SIGNAL TRANSDUCTION HISTIDINE KINASE J"/>
    <property type="match status" value="1"/>
</dbReference>
<dbReference type="EC" id="2.7.13.3" evidence="2"/>
<evidence type="ECO:0000256" key="1">
    <source>
        <dbReference type="ARBA" id="ARBA00000085"/>
    </source>
</evidence>
<dbReference type="Pfam" id="PF02518">
    <property type="entry name" value="HATPase_c"/>
    <property type="match status" value="1"/>
</dbReference>
<dbReference type="InterPro" id="IPR003594">
    <property type="entry name" value="HATPase_dom"/>
</dbReference>
<keyword evidence="3 5" id="KW-0597">Phosphoprotein</keyword>
<comment type="catalytic activity">
    <reaction evidence="1">
        <text>ATP + protein L-histidine = ADP + protein N-phospho-L-histidine.</text>
        <dbReference type="EC" id="2.7.13.3"/>
    </reaction>
</comment>
<keyword evidence="8" id="KW-0808">Transferase</keyword>
<dbReference type="KEGG" id="mgm:Mmc1_2393"/>
<dbReference type="CDD" id="cd17546">
    <property type="entry name" value="REC_hyHK_CKI1_RcsC-like"/>
    <property type="match status" value="1"/>
</dbReference>
<dbReference type="Proteomes" id="UP000002586">
    <property type="component" value="Chromosome"/>
</dbReference>
<dbReference type="InterPro" id="IPR003661">
    <property type="entry name" value="HisK_dim/P_dom"/>
</dbReference>
<dbReference type="OrthoDB" id="9813151at2"/>
<evidence type="ECO:0000313" key="8">
    <source>
        <dbReference type="EMBL" id="ABK44893.1"/>
    </source>
</evidence>
<dbReference type="Gene3D" id="3.30.565.10">
    <property type="entry name" value="Histidine kinase-like ATPase, C-terminal domain"/>
    <property type="match status" value="1"/>
</dbReference>
<protein>
    <recommendedName>
        <fullName evidence="2">histidine kinase</fullName>
        <ecNumber evidence="2">2.7.13.3</ecNumber>
    </recommendedName>
</protein>
<dbReference type="FunFam" id="3.30.565.10:FF:000010">
    <property type="entry name" value="Sensor histidine kinase RcsC"/>
    <property type="match status" value="1"/>
</dbReference>
<feature type="domain" description="Histidine kinase" evidence="6">
    <location>
        <begin position="150"/>
        <end position="366"/>
    </location>
</feature>